<evidence type="ECO:0000256" key="2">
    <source>
        <dbReference type="ARBA" id="ARBA00023002"/>
    </source>
</evidence>
<protein>
    <recommendedName>
        <fullName evidence="5">Peptide methionine sulfoxide reductase MsrA</fullName>
        <shortName evidence="5">Protein-methionine-S-oxide reductase</shortName>
        <ecNumber evidence="5">1.8.4.11</ecNumber>
    </recommendedName>
    <alternativeName>
        <fullName evidence="5">Peptide-methionine (S)-S-oxide reductase</fullName>
        <shortName evidence="5">Peptide Met(O) reductase</shortName>
    </alternativeName>
</protein>
<comment type="similarity">
    <text evidence="1 5">Belongs to the MsrA Met sulfoxide reductase family.</text>
</comment>
<comment type="catalytic activity">
    <reaction evidence="4 5">
        <text>[thioredoxin]-disulfide + L-methionine + H2O = L-methionine (S)-S-oxide + [thioredoxin]-dithiol</text>
        <dbReference type="Rhea" id="RHEA:19993"/>
        <dbReference type="Rhea" id="RHEA-COMP:10698"/>
        <dbReference type="Rhea" id="RHEA-COMP:10700"/>
        <dbReference type="ChEBI" id="CHEBI:15377"/>
        <dbReference type="ChEBI" id="CHEBI:29950"/>
        <dbReference type="ChEBI" id="CHEBI:50058"/>
        <dbReference type="ChEBI" id="CHEBI:57844"/>
        <dbReference type="ChEBI" id="CHEBI:58772"/>
        <dbReference type="EC" id="1.8.4.11"/>
    </reaction>
</comment>
<dbReference type="RefSeq" id="WP_225419528.1">
    <property type="nucleotide sequence ID" value="NZ_JBHTON010000026.1"/>
</dbReference>
<dbReference type="Gene3D" id="3.30.1060.10">
    <property type="entry name" value="Peptide methionine sulphoxide reductase MsrA"/>
    <property type="match status" value="1"/>
</dbReference>
<comment type="function">
    <text evidence="5">Has an important function as a repair enzyme for proteins that have been inactivated by oxidation. Catalyzes the reversible oxidation-reduction of methionine sulfoxide in proteins to methionine.</text>
</comment>
<dbReference type="PANTHER" id="PTHR43774:SF1">
    <property type="entry name" value="PEPTIDE METHIONINE SULFOXIDE REDUCTASE MSRA 2"/>
    <property type="match status" value="1"/>
</dbReference>
<comment type="caution">
    <text evidence="7">The sequence shown here is derived from an EMBL/GenBank/DDBJ whole genome shotgun (WGS) entry which is preliminary data.</text>
</comment>
<dbReference type="PANTHER" id="PTHR43774">
    <property type="entry name" value="PEPTIDE METHIONINE SULFOXIDE REDUCTASE"/>
    <property type="match status" value="1"/>
</dbReference>
<dbReference type="GO" id="GO:0008113">
    <property type="term" value="F:peptide-methionine (S)-S-oxide reductase activity"/>
    <property type="evidence" value="ECO:0007669"/>
    <property type="project" value="UniProtKB-EC"/>
</dbReference>
<keyword evidence="8" id="KW-1185">Reference proteome</keyword>
<evidence type="ECO:0000256" key="4">
    <source>
        <dbReference type="ARBA" id="ARBA00048782"/>
    </source>
</evidence>
<dbReference type="CDD" id="cd21059">
    <property type="entry name" value="LciA-like"/>
    <property type="match status" value="1"/>
</dbReference>
<dbReference type="HAMAP" id="MF_01401">
    <property type="entry name" value="MsrA"/>
    <property type="match status" value="1"/>
</dbReference>
<comment type="catalytic activity">
    <reaction evidence="3 5">
        <text>L-methionyl-[protein] + [thioredoxin]-disulfide + H2O = L-methionyl-(S)-S-oxide-[protein] + [thioredoxin]-dithiol</text>
        <dbReference type="Rhea" id="RHEA:14217"/>
        <dbReference type="Rhea" id="RHEA-COMP:10698"/>
        <dbReference type="Rhea" id="RHEA-COMP:10700"/>
        <dbReference type="Rhea" id="RHEA-COMP:12313"/>
        <dbReference type="Rhea" id="RHEA-COMP:12315"/>
        <dbReference type="ChEBI" id="CHEBI:15377"/>
        <dbReference type="ChEBI" id="CHEBI:16044"/>
        <dbReference type="ChEBI" id="CHEBI:29950"/>
        <dbReference type="ChEBI" id="CHEBI:44120"/>
        <dbReference type="ChEBI" id="CHEBI:50058"/>
        <dbReference type="EC" id="1.8.4.11"/>
    </reaction>
</comment>
<dbReference type="SUPFAM" id="SSF55068">
    <property type="entry name" value="Peptide methionine sulfoxide reductase"/>
    <property type="match status" value="1"/>
</dbReference>
<accession>A0ABW4E9Y3</accession>
<evidence type="ECO:0000259" key="6">
    <source>
        <dbReference type="Pfam" id="PF01625"/>
    </source>
</evidence>
<evidence type="ECO:0000256" key="1">
    <source>
        <dbReference type="ARBA" id="ARBA00005591"/>
    </source>
</evidence>
<evidence type="ECO:0000256" key="3">
    <source>
        <dbReference type="ARBA" id="ARBA00047806"/>
    </source>
</evidence>
<organism evidence="7 8">
    <name type="scientific">Lacticaseibacillus baoqingensis</name>
    <dbReference type="NCBI Taxonomy" id="2486013"/>
    <lineage>
        <taxon>Bacteria</taxon>
        <taxon>Bacillati</taxon>
        <taxon>Bacillota</taxon>
        <taxon>Bacilli</taxon>
        <taxon>Lactobacillales</taxon>
        <taxon>Lactobacillaceae</taxon>
        <taxon>Lacticaseibacillus</taxon>
    </lineage>
</organism>
<dbReference type="Pfam" id="PF01625">
    <property type="entry name" value="PMSR"/>
    <property type="match status" value="1"/>
</dbReference>
<name>A0ABW4E9Y3_9LACO</name>
<dbReference type="InterPro" id="IPR036509">
    <property type="entry name" value="Met_Sox_Rdtase_MsrA_sf"/>
</dbReference>
<evidence type="ECO:0000313" key="7">
    <source>
        <dbReference type="EMBL" id="MFD1485280.1"/>
    </source>
</evidence>
<dbReference type="EC" id="1.8.4.11" evidence="5"/>
<keyword evidence="2 5" id="KW-0560">Oxidoreductase</keyword>
<dbReference type="NCBIfam" id="TIGR00401">
    <property type="entry name" value="msrA"/>
    <property type="match status" value="1"/>
</dbReference>
<feature type="active site" evidence="5">
    <location>
        <position position="95"/>
    </location>
</feature>
<feature type="domain" description="Peptide methionine sulphoxide reductase MsrA" evidence="6">
    <location>
        <begin position="89"/>
        <end position="239"/>
    </location>
</feature>
<dbReference type="EMBL" id="JBHTON010000026">
    <property type="protein sequence ID" value="MFD1485280.1"/>
    <property type="molecule type" value="Genomic_DNA"/>
</dbReference>
<evidence type="ECO:0000313" key="8">
    <source>
        <dbReference type="Proteomes" id="UP001597252"/>
    </source>
</evidence>
<proteinExistence type="inferred from homology"/>
<evidence type="ECO:0000256" key="5">
    <source>
        <dbReference type="HAMAP-Rule" id="MF_01401"/>
    </source>
</evidence>
<reference evidence="8" key="1">
    <citation type="journal article" date="2019" name="Int. J. Syst. Evol. Microbiol.">
        <title>The Global Catalogue of Microorganisms (GCM) 10K type strain sequencing project: providing services to taxonomists for standard genome sequencing and annotation.</title>
        <authorList>
            <consortium name="The Broad Institute Genomics Platform"/>
            <consortium name="The Broad Institute Genome Sequencing Center for Infectious Disease"/>
            <person name="Wu L."/>
            <person name="Ma J."/>
        </authorList>
    </citation>
    <scope>NUCLEOTIDE SEQUENCE [LARGE SCALE GENOMIC DNA]</scope>
    <source>
        <strain evidence="8">CCM 8903</strain>
    </source>
</reference>
<dbReference type="Proteomes" id="UP001597252">
    <property type="component" value="Unassembled WGS sequence"/>
</dbReference>
<gene>
    <name evidence="5 7" type="primary">msrA</name>
    <name evidence="7" type="ORF">ACFQ5J_08565</name>
</gene>
<sequence length="264" mass="29884">MLTTQQLITLLATPGVRTWERQQLQTALCLAQHDLKAAAQQLEAVLRPLAIRQNLSPDVADFYAGLIGQPVAYFDQAAHQAALAQYPHAIFAGGCFWCLVAPFEQLPGIISVASGYTGGRSAHPTYDEVHFGNSGHVEAVQIVFDPQQLTYAQLLALYWQLSDPTDNAGQLQDRGPMYRPVIFAANADQLHQAQRSKAQLAAQDPFGLPIVTAITMAQPFWLAENYHQRFYTKQPKRYAQIHRARQQLLWWKRWRGKLRHWRKT</sequence>
<dbReference type="InterPro" id="IPR002569">
    <property type="entry name" value="Met_Sox_Rdtase_MsrA_dom"/>
</dbReference>